<evidence type="ECO:0000313" key="9">
    <source>
        <dbReference type="Proteomes" id="UP001374803"/>
    </source>
</evidence>
<keyword evidence="2 7" id="KW-0963">Cytoplasm</keyword>
<dbReference type="InterPro" id="IPR004446">
    <property type="entry name" value="Heptose_bisP_phosphatase"/>
</dbReference>
<dbReference type="GO" id="GO:0016787">
    <property type="term" value="F:hydrolase activity"/>
    <property type="evidence" value="ECO:0007669"/>
    <property type="project" value="UniProtKB-KW"/>
</dbReference>
<comment type="similarity">
    <text evidence="7">Belongs to the gmhB family.</text>
</comment>
<evidence type="ECO:0000256" key="6">
    <source>
        <dbReference type="ARBA" id="ARBA00031828"/>
    </source>
</evidence>
<organism evidence="8 9">
    <name type="scientific">Pendulispora rubella</name>
    <dbReference type="NCBI Taxonomy" id="2741070"/>
    <lineage>
        <taxon>Bacteria</taxon>
        <taxon>Pseudomonadati</taxon>
        <taxon>Myxococcota</taxon>
        <taxon>Myxococcia</taxon>
        <taxon>Myxococcales</taxon>
        <taxon>Sorangiineae</taxon>
        <taxon>Pendulisporaceae</taxon>
        <taxon>Pendulispora</taxon>
    </lineage>
</organism>
<keyword evidence="4 7" id="KW-0378">Hydrolase</keyword>
<accession>A0ABZ2L1J6</accession>
<dbReference type="Proteomes" id="UP001374803">
    <property type="component" value="Chromosome"/>
</dbReference>
<comment type="subcellular location">
    <subcellularLocation>
        <location evidence="1 7">Cytoplasm</location>
    </subcellularLocation>
</comment>
<evidence type="ECO:0000256" key="1">
    <source>
        <dbReference type="ARBA" id="ARBA00004496"/>
    </source>
</evidence>
<dbReference type="Gene3D" id="3.40.50.1000">
    <property type="entry name" value="HAD superfamily/HAD-like"/>
    <property type="match status" value="1"/>
</dbReference>
<dbReference type="PANTHER" id="PTHR42891:SF1">
    <property type="entry name" value="D-GLYCERO-BETA-D-MANNO-HEPTOSE-1,7-BISPHOSPHATE 7-PHOSPHATASE"/>
    <property type="match status" value="1"/>
</dbReference>
<keyword evidence="9" id="KW-1185">Reference proteome</keyword>
<keyword evidence="5 7" id="KW-0119">Carbohydrate metabolism</keyword>
<dbReference type="EMBL" id="CP089983">
    <property type="protein sequence ID" value="WXB04195.1"/>
    <property type="molecule type" value="Genomic_DNA"/>
</dbReference>
<sequence length="212" mass="22217">MGVGKVNLRRGVILDRDGTLIDVVRDEETGAITTAFHPSHLRLLAGVEEGLRLLHDAGYVLAIATNQPGPAKGHFGRAAVERTNDALVTMLADRGIPIAKVATCMHHPDGGAGGDASLVGPCPCRKPKPGLLLDLMQELALDPAQSWMLGDTSSDVEAGHAAGLRAGLIFAPNRCELCPLRPPHGMTASTRRPPDLAGATVRDLALKIANTP</sequence>
<evidence type="ECO:0000313" key="8">
    <source>
        <dbReference type="EMBL" id="WXB04195.1"/>
    </source>
</evidence>
<evidence type="ECO:0000256" key="4">
    <source>
        <dbReference type="ARBA" id="ARBA00022801"/>
    </source>
</evidence>
<evidence type="ECO:0000256" key="5">
    <source>
        <dbReference type="ARBA" id="ARBA00023277"/>
    </source>
</evidence>
<keyword evidence="3" id="KW-0479">Metal-binding</keyword>
<dbReference type="NCBIfam" id="TIGR01656">
    <property type="entry name" value="Histidinol-ppas"/>
    <property type="match status" value="1"/>
</dbReference>
<gene>
    <name evidence="8" type="ORF">LVJ94_45735</name>
</gene>
<evidence type="ECO:0000256" key="3">
    <source>
        <dbReference type="ARBA" id="ARBA00022723"/>
    </source>
</evidence>
<reference evidence="8" key="1">
    <citation type="submission" date="2021-12" db="EMBL/GenBank/DDBJ databases">
        <title>Discovery of the Pendulisporaceae a myxobacterial family with distinct sporulation behavior and unique specialized metabolism.</title>
        <authorList>
            <person name="Garcia R."/>
            <person name="Popoff A."/>
            <person name="Bader C.D."/>
            <person name="Loehr J."/>
            <person name="Walesch S."/>
            <person name="Walt C."/>
            <person name="Boldt J."/>
            <person name="Bunk B."/>
            <person name="Haeckl F.J.F.P.J."/>
            <person name="Gunesch A.P."/>
            <person name="Birkelbach J."/>
            <person name="Nuebel U."/>
            <person name="Pietschmann T."/>
            <person name="Bach T."/>
            <person name="Mueller R."/>
        </authorList>
    </citation>
    <scope>NUCLEOTIDE SEQUENCE</scope>
    <source>
        <strain evidence="8">MSr11367</strain>
    </source>
</reference>
<dbReference type="InterPro" id="IPR006543">
    <property type="entry name" value="Histidinol-phos"/>
</dbReference>
<name>A0ABZ2L1J6_9BACT</name>
<proteinExistence type="inferred from homology"/>
<dbReference type="InterPro" id="IPR036412">
    <property type="entry name" value="HAD-like_sf"/>
</dbReference>
<evidence type="ECO:0000256" key="7">
    <source>
        <dbReference type="PIRNR" id="PIRNR004682"/>
    </source>
</evidence>
<evidence type="ECO:0000256" key="2">
    <source>
        <dbReference type="ARBA" id="ARBA00022490"/>
    </source>
</evidence>
<dbReference type="NCBIfam" id="TIGR01662">
    <property type="entry name" value="HAD-SF-IIIA"/>
    <property type="match status" value="1"/>
</dbReference>
<dbReference type="PANTHER" id="PTHR42891">
    <property type="entry name" value="D-GLYCERO-BETA-D-MANNO-HEPTOSE-1,7-BISPHOSPHATE 7-PHOSPHATASE"/>
    <property type="match status" value="1"/>
</dbReference>
<protein>
    <recommendedName>
        <fullName evidence="6 7">D,D-heptose 1,7-bisphosphate phosphatase</fullName>
        <ecNumber evidence="7">3.1.3.-</ecNumber>
    </recommendedName>
</protein>
<dbReference type="InterPro" id="IPR006549">
    <property type="entry name" value="HAD-SF_hydro_IIIA"/>
</dbReference>
<dbReference type="Pfam" id="PF13242">
    <property type="entry name" value="Hydrolase_like"/>
    <property type="match status" value="1"/>
</dbReference>
<dbReference type="EC" id="3.1.3.-" evidence="7"/>
<dbReference type="SUPFAM" id="SSF56784">
    <property type="entry name" value="HAD-like"/>
    <property type="match status" value="1"/>
</dbReference>
<dbReference type="PIRSF" id="PIRSF004682">
    <property type="entry name" value="GmhB"/>
    <property type="match status" value="1"/>
</dbReference>
<dbReference type="InterPro" id="IPR023214">
    <property type="entry name" value="HAD_sf"/>
</dbReference>